<dbReference type="Proteomes" id="UP000239522">
    <property type="component" value="Unassembled WGS sequence"/>
</dbReference>
<comment type="caution">
    <text evidence="1">The sequence shown here is derived from an EMBL/GenBank/DDBJ whole genome shotgun (WGS) entry which is preliminary data.</text>
</comment>
<dbReference type="InterPro" id="IPR036567">
    <property type="entry name" value="RHF-like"/>
</dbReference>
<dbReference type="RefSeq" id="WP_104811285.1">
    <property type="nucleotide sequence ID" value="NZ_MQUA01000014.1"/>
</dbReference>
<evidence type="ECO:0000313" key="2">
    <source>
        <dbReference type="Proteomes" id="UP000239522"/>
    </source>
</evidence>
<dbReference type="AlphaFoldDB" id="A0A2S7KL66"/>
<sequence length="104" mass="11685">MKIQFNTDKTITGNEKDQLYFNSLIADGLENFESYISRIEVHLSDEKGKKEGLNSKRCLLETRLEGKQPIAVSCQEDTVELAVSGAIDKLTASIETIIGRRKDH</sequence>
<dbReference type="OrthoDB" id="121633at2"/>
<dbReference type="EMBL" id="MQUA01000014">
    <property type="protein sequence ID" value="PQB03369.1"/>
    <property type="molecule type" value="Genomic_DNA"/>
</dbReference>
<dbReference type="Pfam" id="PF02482">
    <property type="entry name" value="Ribosomal_S30AE"/>
    <property type="match status" value="1"/>
</dbReference>
<proteinExistence type="predicted"/>
<dbReference type="InterPro" id="IPR003489">
    <property type="entry name" value="RHF/RaiA"/>
</dbReference>
<keyword evidence="2" id="KW-1185">Reference proteome</keyword>
<dbReference type="Gene3D" id="3.30.160.100">
    <property type="entry name" value="Ribosome hibernation promotion factor-like"/>
    <property type="match status" value="1"/>
</dbReference>
<protein>
    <submittedName>
        <fullName evidence="1">Ribosomal subunit interface protein</fullName>
    </submittedName>
</protein>
<organism evidence="1 2">
    <name type="scientific">Polaribacter filamentus</name>
    <dbReference type="NCBI Taxonomy" id="53483"/>
    <lineage>
        <taxon>Bacteria</taxon>
        <taxon>Pseudomonadati</taxon>
        <taxon>Bacteroidota</taxon>
        <taxon>Flavobacteriia</taxon>
        <taxon>Flavobacteriales</taxon>
        <taxon>Flavobacteriaceae</taxon>
    </lineage>
</organism>
<reference evidence="1 2" key="1">
    <citation type="submission" date="2016-11" db="EMBL/GenBank/DDBJ databases">
        <title>Trade-off between light-utilization and light-protection in marine flavobacteria.</title>
        <authorList>
            <person name="Kumagai Y."/>
        </authorList>
    </citation>
    <scope>NUCLEOTIDE SEQUENCE [LARGE SCALE GENOMIC DNA]</scope>
    <source>
        <strain evidence="1 2">ATCC 700397</strain>
    </source>
</reference>
<name>A0A2S7KL66_9FLAO</name>
<accession>A0A2S7KL66</accession>
<gene>
    <name evidence="1" type="ORF">BST83_18970</name>
</gene>
<evidence type="ECO:0000313" key="1">
    <source>
        <dbReference type="EMBL" id="PQB03369.1"/>
    </source>
</evidence>